<dbReference type="Pfam" id="PF01171">
    <property type="entry name" value="ATP_bind_3"/>
    <property type="match status" value="1"/>
</dbReference>
<name>A0ABP0KPI7_9DINO</name>
<dbReference type="EMBL" id="CAXAMN010009446">
    <property type="protein sequence ID" value="CAK9028766.1"/>
    <property type="molecule type" value="Genomic_DNA"/>
</dbReference>
<evidence type="ECO:0000313" key="10">
    <source>
        <dbReference type="Proteomes" id="UP001642484"/>
    </source>
</evidence>
<protein>
    <recommendedName>
        <fullName evidence="1">tRNA(Ile)-lysidine synthetase</fullName>
        <ecNumber evidence="1">6.3.4.19</ecNumber>
    </recommendedName>
</protein>
<organism evidence="9 10">
    <name type="scientific">Durusdinium trenchii</name>
    <dbReference type="NCBI Taxonomy" id="1381693"/>
    <lineage>
        <taxon>Eukaryota</taxon>
        <taxon>Sar</taxon>
        <taxon>Alveolata</taxon>
        <taxon>Dinophyceae</taxon>
        <taxon>Suessiales</taxon>
        <taxon>Symbiodiniaceae</taxon>
        <taxon>Durusdinium</taxon>
    </lineage>
</organism>
<evidence type="ECO:0000256" key="1">
    <source>
        <dbReference type="ARBA" id="ARBA00013267"/>
    </source>
</evidence>
<comment type="caution">
    <text evidence="9">The sequence shown here is derived from an EMBL/GenBank/DDBJ whole genome shotgun (WGS) entry which is preliminary data.</text>
</comment>
<reference evidence="9 10" key="1">
    <citation type="submission" date="2024-02" db="EMBL/GenBank/DDBJ databases">
        <authorList>
            <person name="Chen Y."/>
            <person name="Shah S."/>
            <person name="Dougan E. K."/>
            <person name="Thang M."/>
            <person name="Chan C."/>
        </authorList>
    </citation>
    <scope>NUCLEOTIDE SEQUENCE [LARGE SCALE GENOMIC DNA]</scope>
</reference>
<evidence type="ECO:0000259" key="8">
    <source>
        <dbReference type="Pfam" id="PF01171"/>
    </source>
</evidence>
<proteinExistence type="predicted"/>
<dbReference type="InterPro" id="IPR014729">
    <property type="entry name" value="Rossmann-like_a/b/a_fold"/>
</dbReference>
<dbReference type="Gene3D" id="3.40.50.620">
    <property type="entry name" value="HUPs"/>
    <property type="match status" value="1"/>
</dbReference>
<dbReference type="CDD" id="cd01992">
    <property type="entry name" value="TilS_N"/>
    <property type="match status" value="1"/>
</dbReference>
<evidence type="ECO:0000256" key="4">
    <source>
        <dbReference type="ARBA" id="ARBA00022741"/>
    </source>
</evidence>
<evidence type="ECO:0000256" key="2">
    <source>
        <dbReference type="ARBA" id="ARBA00022598"/>
    </source>
</evidence>
<evidence type="ECO:0000256" key="6">
    <source>
        <dbReference type="ARBA" id="ARBA00048539"/>
    </source>
</evidence>
<feature type="domain" description="tRNA(Ile)-lysidine/2-thiocytidine synthase N-terminal" evidence="8">
    <location>
        <begin position="613"/>
        <end position="801"/>
    </location>
</feature>
<dbReference type="InterPro" id="IPR012795">
    <property type="entry name" value="tRNA_Ile_lys_synt_N"/>
</dbReference>
<keyword evidence="3" id="KW-0819">tRNA processing</keyword>
<evidence type="ECO:0000313" key="9">
    <source>
        <dbReference type="EMBL" id="CAK9028766.1"/>
    </source>
</evidence>
<dbReference type="InterPro" id="IPR011063">
    <property type="entry name" value="TilS/TtcA_N"/>
</dbReference>
<keyword evidence="4" id="KW-0547">Nucleotide-binding</keyword>
<sequence>MLWEQTRCFGQLAKRLQVETETQVAEAQGTKKRCVAAGLALAAELDFLLKLINGSRESKVQSAEVLVQVALHASSMKEVLSQLLMLLQAAPLSTLLYNGIVEIVEKILVRNDVNQCWSLETQQEALAAILQILQVKTNKALTCSSEAKESLRKMLCVLLALPHSMTMAWRIRLLIGATLSVQHSVDEALHRLLAELPSPMVAVSSPKEEEGCLKQCKHAEEIRYVAKSNYMLFGQDNQTNEAHEICREIGTALLYHKLKLAVPVAKEEELREEEKGEEGGERIGKSERGWQRCLLCRCTSAAAVQLDALTSGGIFYKTWFPEDAKDGLVVPGFWFGARKASYRSFFETLAADCVQPARTLAGVAGTRCALPQSHPDLAATARLRMKMAIFLDQTSRNYLSMQRGNAIVEATNFKVACDSVALPLALSVLLDVGFTARSLLQLGSVPELCFLSLVLRHAREAFSLKLSEHMLLSLLKAFAEAGGLLGKPQRGDQTAETEAAKAAKGHKSHQELCLRFLEETRDAMEAIGVEKYLKAALSSDKPIHLRGKPVHPPRLSVLDSRCHEYAGNDNGASLPFLSPLKGTDLSMFEGHCLVKELRKQLEDLGYLRADLGIVLSLSGGVDSMVTCCLLWLLQRTLPPEQRFRWCALHLCHPNRDDARDEEGWVQWSCSELGVDLQSYRPQIRRPHGNVRTGISREHYEEKSKQIRFRMYNLCLEHLGVPGAALVAHHEDDADENRLAELGKGNIVHIDGMSASGTTLGVTVLRPLLKVRKNELIEFARLAQICYMQDSTPKWSRRGWIRHVLDEMKLENPTCFSQLQTLLSQAGAASEALGETIDLSLNAWKQGDIFTGFVAVPPLDLSNDKRTSEKNEDASTRGVSYPACSVMVALLRMPALFKLSEDFQGKVQSLMEDLRHIAFVWNQAIARQAADDQEVTEEDTEQPGSCPLQVITVCDGRFEMGPFVLGRAMCVAMNAVSEARDANSLLLCDAEELATEFADVRWQRLFVNATTEFLQQHGLLDESNGEVTKSSGKKQKKSKSKSLKE</sequence>
<dbReference type="InterPro" id="IPR012094">
    <property type="entry name" value="tRNA_Ile_lys_synt"/>
</dbReference>
<dbReference type="PANTHER" id="PTHR43033:SF3">
    <property type="entry name" value="TRNA(ILE)-LYSIDINE SYNTHETASE"/>
    <property type="match status" value="1"/>
</dbReference>
<accession>A0ABP0KPI7</accession>
<keyword evidence="5" id="KW-0067">ATP-binding</keyword>
<evidence type="ECO:0000256" key="3">
    <source>
        <dbReference type="ARBA" id="ARBA00022694"/>
    </source>
</evidence>
<evidence type="ECO:0000256" key="5">
    <source>
        <dbReference type="ARBA" id="ARBA00022840"/>
    </source>
</evidence>
<feature type="region of interest" description="Disordered" evidence="7">
    <location>
        <begin position="1020"/>
        <end position="1044"/>
    </location>
</feature>
<keyword evidence="10" id="KW-1185">Reference proteome</keyword>
<dbReference type="PANTHER" id="PTHR43033">
    <property type="entry name" value="TRNA(ILE)-LYSIDINE SYNTHASE-RELATED"/>
    <property type="match status" value="1"/>
</dbReference>
<dbReference type="SUPFAM" id="SSF52402">
    <property type="entry name" value="Adenine nucleotide alpha hydrolases-like"/>
    <property type="match status" value="1"/>
</dbReference>
<comment type="catalytic activity">
    <reaction evidence="6">
        <text>cytidine(34) in tRNA(Ile2) + L-lysine + ATP = lysidine(34) in tRNA(Ile2) + AMP + diphosphate + H(+)</text>
        <dbReference type="Rhea" id="RHEA:43744"/>
        <dbReference type="Rhea" id="RHEA-COMP:10625"/>
        <dbReference type="Rhea" id="RHEA-COMP:10670"/>
        <dbReference type="ChEBI" id="CHEBI:15378"/>
        <dbReference type="ChEBI" id="CHEBI:30616"/>
        <dbReference type="ChEBI" id="CHEBI:32551"/>
        <dbReference type="ChEBI" id="CHEBI:33019"/>
        <dbReference type="ChEBI" id="CHEBI:82748"/>
        <dbReference type="ChEBI" id="CHEBI:83665"/>
        <dbReference type="ChEBI" id="CHEBI:456215"/>
        <dbReference type="EC" id="6.3.4.19"/>
    </reaction>
</comment>
<dbReference type="EC" id="6.3.4.19" evidence="1"/>
<evidence type="ECO:0000256" key="7">
    <source>
        <dbReference type="SAM" id="MobiDB-lite"/>
    </source>
</evidence>
<keyword evidence="2" id="KW-0436">Ligase</keyword>
<gene>
    <name evidence="9" type="ORF">CCMP2556_LOCUS17228</name>
</gene>
<feature type="compositionally biased region" description="Basic residues" evidence="7">
    <location>
        <begin position="1030"/>
        <end position="1044"/>
    </location>
</feature>
<dbReference type="Proteomes" id="UP001642484">
    <property type="component" value="Unassembled WGS sequence"/>
</dbReference>